<feature type="compositionally biased region" description="Polar residues" evidence="1">
    <location>
        <begin position="161"/>
        <end position="185"/>
    </location>
</feature>
<evidence type="ECO:0000313" key="3">
    <source>
        <dbReference type="EMBL" id="KAL3735814.1"/>
    </source>
</evidence>
<dbReference type="EMBL" id="JBJKBG010000006">
    <property type="protein sequence ID" value="KAL3735814.1"/>
    <property type="molecule type" value="Genomic_DNA"/>
</dbReference>
<evidence type="ECO:0000313" key="4">
    <source>
        <dbReference type="Proteomes" id="UP001634007"/>
    </source>
</evidence>
<proteinExistence type="predicted"/>
<keyword evidence="4" id="KW-1185">Reference proteome</keyword>
<organism evidence="3 4">
    <name type="scientific">Eucalyptus globulus</name>
    <name type="common">Tasmanian blue gum</name>
    <dbReference type="NCBI Taxonomy" id="34317"/>
    <lineage>
        <taxon>Eukaryota</taxon>
        <taxon>Viridiplantae</taxon>
        <taxon>Streptophyta</taxon>
        <taxon>Embryophyta</taxon>
        <taxon>Tracheophyta</taxon>
        <taxon>Spermatophyta</taxon>
        <taxon>Magnoliopsida</taxon>
        <taxon>eudicotyledons</taxon>
        <taxon>Gunneridae</taxon>
        <taxon>Pentapetalae</taxon>
        <taxon>rosids</taxon>
        <taxon>malvids</taxon>
        <taxon>Myrtales</taxon>
        <taxon>Myrtaceae</taxon>
        <taxon>Myrtoideae</taxon>
        <taxon>Eucalypteae</taxon>
        <taxon>Eucalyptus</taxon>
    </lineage>
</organism>
<dbReference type="PANTHER" id="PTHR42938">
    <property type="entry name" value="FORMATE DEHYDROGENASE 1"/>
    <property type="match status" value="1"/>
</dbReference>
<evidence type="ECO:0000259" key="2">
    <source>
        <dbReference type="Pfam" id="PF00389"/>
    </source>
</evidence>
<reference evidence="3 4" key="1">
    <citation type="submission" date="2024-11" db="EMBL/GenBank/DDBJ databases">
        <title>Chromosome-level genome assembly of Eucalyptus globulus Labill. provides insights into its genome evolution.</title>
        <authorList>
            <person name="Li X."/>
        </authorList>
    </citation>
    <scope>NUCLEOTIDE SEQUENCE [LARGE SCALE GENOMIC DNA]</scope>
    <source>
        <strain evidence="3">CL2024</strain>
        <tissue evidence="3">Fresh tender leaves</tissue>
    </source>
</reference>
<comment type="caution">
    <text evidence="3">The sequence shown here is derived from an EMBL/GenBank/DDBJ whole genome shotgun (WGS) entry which is preliminary data.</text>
</comment>
<dbReference type="Gene3D" id="3.40.50.720">
    <property type="entry name" value="NAD(P)-binding Rossmann-like Domain"/>
    <property type="match status" value="1"/>
</dbReference>
<feature type="domain" description="D-isomer specific 2-hydroxyacid dehydrogenase catalytic" evidence="2">
    <location>
        <begin position="67"/>
        <end position="153"/>
    </location>
</feature>
<sequence>MAAVSSWNLVFTRPSKQRSLSSSSSSSLSWARSLPSFPSKSHLRFASGASRAASPTVLSLLDGKPTVLVTEKLGQAGLDLLKAFANVDCSYNLSPEELSTKISLCDALIVRSSTRVTREVFKSSGGQLKVAGRAGVGIDNVDVLAATKHGASWSMRPRQTPLPSRSTGLPCSLQWRGTSPRQMLR</sequence>
<gene>
    <name evidence="3" type="ORF">ACJRO7_024874</name>
</gene>
<name>A0ABD3K6Y6_EUCGL</name>
<evidence type="ECO:0000256" key="1">
    <source>
        <dbReference type="SAM" id="MobiDB-lite"/>
    </source>
</evidence>
<dbReference type="AlphaFoldDB" id="A0ABD3K6Y6"/>
<dbReference type="Pfam" id="PF00389">
    <property type="entry name" value="2-Hacid_dh"/>
    <property type="match status" value="1"/>
</dbReference>
<dbReference type="Proteomes" id="UP001634007">
    <property type="component" value="Unassembled WGS sequence"/>
</dbReference>
<protein>
    <recommendedName>
        <fullName evidence="2">D-isomer specific 2-hydroxyacid dehydrogenase catalytic domain-containing protein</fullName>
    </recommendedName>
</protein>
<feature type="region of interest" description="Disordered" evidence="1">
    <location>
        <begin position="154"/>
        <end position="185"/>
    </location>
</feature>
<dbReference type="SUPFAM" id="SSF52283">
    <property type="entry name" value="Formate/glycerate dehydrogenase catalytic domain-like"/>
    <property type="match status" value="1"/>
</dbReference>
<dbReference type="InterPro" id="IPR006139">
    <property type="entry name" value="D-isomer_2_OHA_DH_cat_dom"/>
</dbReference>
<dbReference type="PANTHER" id="PTHR42938:SF5">
    <property type="entry name" value="D-3-PHOSPHOGLYCERATE DEHYDROGENASE 3, CHLOROPLASTIC"/>
    <property type="match status" value="1"/>
</dbReference>
<accession>A0ABD3K6Y6</accession>